<dbReference type="RefSeq" id="WP_059054751.1">
    <property type="nucleotide sequence ID" value="NZ_LOJF01000009.1"/>
</dbReference>
<reference evidence="6 7" key="1">
    <citation type="submission" date="2015-12" db="EMBL/GenBank/DDBJ databases">
        <title>Draft Genome Sequence of Olsenella scatoligenes SK9K4T; a Producer of 3-Methylindole- (skatole) and 4-Methylphenol- (p-cresol) Isolated from Pig Feces.</title>
        <authorList>
            <person name="Li X."/>
            <person name="Borg B."/>
            <person name="Canibe N."/>
        </authorList>
    </citation>
    <scope>NUCLEOTIDE SEQUENCE [LARGE SCALE GENOMIC DNA]</scope>
    <source>
        <strain evidence="6 7">SK9K4</strain>
    </source>
</reference>
<gene>
    <name evidence="6" type="ORF">AUL39_06385</name>
</gene>
<dbReference type="InterPro" id="IPR000847">
    <property type="entry name" value="LysR_HTH_N"/>
</dbReference>
<protein>
    <recommendedName>
        <fullName evidence="5">HTH lysR-type domain-containing protein</fullName>
    </recommendedName>
</protein>
<evidence type="ECO:0000256" key="3">
    <source>
        <dbReference type="ARBA" id="ARBA00023125"/>
    </source>
</evidence>
<dbReference type="EMBL" id="LOJF01000009">
    <property type="protein sequence ID" value="KUH58602.1"/>
    <property type="molecule type" value="Genomic_DNA"/>
</dbReference>
<dbReference type="PANTHER" id="PTHR30346">
    <property type="entry name" value="TRANSCRIPTIONAL DUAL REGULATOR HCAR-RELATED"/>
    <property type="match status" value="1"/>
</dbReference>
<dbReference type="SUPFAM" id="SSF53850">
    <property type="entry name" value="Periplasmic binding protein-like II"/>
    <property type="match status" value="1"/>
</dbReference>
<dbReference type="Pfam" id="PF03466">
    <property type="entry name" value="LysR_substrate"/>
    <property type="match status" value="1"/>
</dbReference>
<keyword evidence="4" id="KW-0804">Transcription</keyword>
<dbReference type="STRING" id="1299998.AUL39_06385"/>
<keyword evidence="2" id="KW-0805">Transcription regulation</keyword>
<dbReference type="GO" id="GO:0032993">
    <property type="term" value="C:protein-DNA complex"/>
    <property type="evidence" value="ECO:0007669"/>
    <property type="project" value="TreeGrafter"/>
</dbReference>
<dbReference type="PANTHER" id="PTHR30346:SF28">
    <property type="entry name" value="HTH-TYPE TRANSCRIPTIONAL REGULATOR CYNR"/>
    <property type="match status" value="1"/>
</dbReference>
<dbReference type="InterPro" id="IPR036388">
    <property type="entry name" value="WH-like_DNA-bd_sf"/>
</dbReference>
<proteinExistence type="inferred from homology"/>
<dbReference type="GO" id="GO:0003677">
    <property type="term" value="F:DNA binding"/>
    <property type="evidence" value="ECO:0007669"/>
    <property type="project" value="UniProtKB-KW"/>
</dbReference>
<dbReference type="GO" id="GO:0003700">
    <property type="term" value="F:DNA-binding transcription factor activity"/>
    <property type="evidence" value="ECO:0007669"/>
    <property type="project" value="InterPro"/>
</dbReference>
<name>A0A117J4A4_TRASO</name>
<sequence length="288" mass="30948">MNLKQLEYFVAIAEEHQITAAARRLHISQPPLSYELAQLERELGTTLVRRGPRSATLTDAGKLLYERATRILALAQATKRDVEGVGKGMTGVLTLGVDASCAGLVPGTRLVELASTPNVSVELREGDTPQVLEMLEGGVVDIGVVRTPFASAGLRCRYAKTERMLAIMPPALEVGSEMEVTCTQLSGVPVVLARRLEEQVRATFDEAKAELSVGCVVDDERTACTWARGGMGVALAPETLLPVTDTGDCFIKVIAEKGLSTRQAVVWKADRYMSPLAQRCLALLGDLG</sequence>
<feature type="domain" description="HTH lysR-type" evidence="5">
    <location>
        <begin position="1"/>
        <end position="58"/>
    </location>
</feature>
<dbReference type="Gene3D" id="3.40.190.290">
    <property type="match status" value="1"/>
</dbReference>
<accession>A0A117J4A4</accession>
<comment type="similarity">
    <text evidence="1">Belongs to the LysR transcriptional regulatory family.</text>
</comment>
<dbReference type="Pfam" id="PF00126">
    <property type="entry name" value="HTH_1"/>
    <property type="match status" value="1"/>
</dbReference>
<evidence type="ECO:0000313" key="6">
    <source>
        <dbReference type="EMBL" id="KUH58602.1"/>
    </source>
</evidence>
<dbReference type="CDD" id="cd05466">
    <property type="entry name" value="PBP2_LTTR_substrate"/>
    <property type="match status" value="1"/>
</dbReference>
<dbReference type="AlphaFoldDB" id="A0A117J4A4"/>
<dbReference type="Gene3D" id="1.10.10.10">
    <property type="entry name" value="Winged helix-like DNA-binding domain superfamily/Winged helix DNA-binding domain"/>
    <property type="match status" value="1"/>
</dbReference>
<keyword evidence="3" id="KW-0238">DNA-binding</keyword>
<evidence type="ECO:0000313" key="7">
    <source>
        <dbReference type="Proteomes" id="UP000054078"/>
    </source>
</evidence>
<dbReference type="FunFam" id="1.10.10.10:FF:000001">
    <property type="entry name" value="LysR family transcriptional regulator"/>
    <property type="match status" value="1"/>
</dbReference>
<dbReference type="InterPro" id="IPR005119">
    <property type="entry name" value="LysR_subst-bd"/>
</dbReference>
<keyword evidence="7" id="KW-1185">Reference proteome</keyword>
<comment type="caution">
    <text evidence="6">The sequence shown here is derived from an EMBL/GenBank/DDBJ whole genome shotgun (WGS) entry which is preliminary data.</text>
</comment>
<evidence type="ECO:0000256" key="4">
    <source>
        <dbReference type="ARBA" id="ARBA00023163"/>
    </source>
</evidence>
<organism evidence="6 7">
    <name type="scientific">Tractidigestivibacter scatoligenes</name>
    <name type="common">Olsenella scatoligenes</name>
    <dbReference type="NCBI Taxonomy" id="1299998"/>
    <lineage>
        <taxon>Bacteria</taxon>
        <taxon>Bacillati</taxon>
        <taxon>Actinomycetota</taxon>
        <taxon>Coriobacteriia</taxon>
        <taxon>Coriobacteriales</taxon>
        <taxon>Atopobiaceae</taxon>
        <taxon>Tractidigestivibacter</taxon>
    </lineage>
</organism>
<dbReference type="InterPro" id="IPR036390">
    <property type="entry name" value="WH_DNA-bd_sf"/>
</dbReference>
<dbReference type="OrthoDB" id="3176554at2"/>
<evidence type="ECO:0000256" key="2">
    <source>
        <dbReference type="ARBA" id="ARBA00023015"/>
    </source>
</evidence>
<dbReference type="SUPFAM" id="SSF46785">
    <property type="entry name" value="Winged helix' DNA-binding domain"/>
    <property type="match status" value="1"/>
</dbReference>
<dbReference type="PROSITE" id="PS50931">
    <property type="entry name" value="HTH_LYSR"/>
    <property type="match status" value="1"/>
</dbReference>
<evidence type="ECO:0000256" key="1">
    <source>
        <dbReference type="ARBA" id="ARBA00009437"/>
    </source>
</evidence>
<dbReference type="Proteomes" id="UP000054078">
    <property type="component" value="Unassembled WGS sequence"/>
</dbReference>
<dbReference type="PRINTS" id="PR00039">
    <property type="entry name" value="HTHLYSR"/>
</dbReference>
<evidence type="ECO:0000259" key="5">
    <source>
        <dbReference type="PROSITE" id="PS50931"/>
    </source>
</evidence>